<comment type="caution">
    <text evidence="1">The sequence shown here is derived from an EMBL/GenBank/DDBJ whole genome shotgun (WGS) entry which is preliminary data.</text>
</comment>
<gene>
    <name evidence="1" type="ORF">V5799_024973</name>
</gene>
<organism evidence="1 2">
    <name type="scientific">Amblyomma americanum</name>
    <name type="common">Lone star tick</name>
    <dbReference type="NCBI Taxonomy" id="6943"/>
    <lineage>
        <taxon>Eukaryota</taxon>
        <taxon>Metazoa</taxon>
        <taxon>Ecdysozoa</taxon>
        <taxon>Arthropoda</taxon>
        <taxon>Chelicerata</taxon>
        <taxon>Arachnida</taxon>
        <taxon>Acari</taxon>
        <taxon>Parasitiformes</taxon>
        <taxon>Ixodida</taxon>
        <taxon>Ixodoidea</taxon>
        <taxon>Ixodidae</taxon>
        <taxon>Amblyomminae</taxon>
        <taxon>Amblyomma</taxon>
    </lineage>
</organism>
<accession>A0AAQ4EB16</accession>
<name>A0AAQ4EB16_AMBAM</name>
<sequence length="88" mass="9984">MVESDVLDVFVDRLLLFPILQASCDQLMMVDHCARVMDTLEQQKRSLQKRRRRCLAGYSEPALSETSGTEETTVNVTSVTEETAMDFP</sequence>
<evidence type="ECO:0000313" key="1">
    <source>
        <dbReference type="EMBL" id="KAK8771782.1"/>
    </source>
</evidence>
<reference evidence="1 2" key="1">
    <citation type="journal article" date="2023" name="Arcadia Sci">
        <title>De novo assembly of a long-read Amblyomma americanum tick genome.</title>
        <authorList>
            <person name="Chou S."/>
            <person name="Poskanzer K.E."/>
            <person name="Rollins M."/>
            <person name="Thuy-Boun P.S."/>
        </authorList>
    </citation>
    <scope>NUCLEOTIDE SEQUENCE [LARGE SCALE GENOMIC DNA]</scope>
    <source>
        <strain evidence="1">F_SG_1</strain>
        <tissue evidence="1">Salivary glands</tissue>
    </source>
</reference>
<dbReference type="AlphaFoldDB" id="A0AAQ4EB16"/>
<keyword evidence="2" id="KW-1185">Reference proteome</keyword>
<proteinExistence type="predicted"/>
<dbReference type="Proteomes" id="UP001321473">
    <property type="component" value="Unassembled WGS sequence"/>
</dbReference>
<protein>
    <submittedName>
        <fullName evidence="1">Uncharacterized protein</fullName>
    </submittedName>
</protein>
<evidence type="ECO:0000313" key="2">
    <source>
        <dbReference type="Proteomes" id="UP001321473"/>
    </source>
</evidence>
<dbReference type="EMBL" id="JARKHS020019313">
    <property type="protein sequence ID" value="KAK8771782.1"/>
    <property type="molecule type" value="Genomic_DNA"/>
</dbReference>